<evidence type="ECO:0000256" key="1">
    <source>
        <dbReference type="ARBA" id="ARBA00022679"/>
    </source>
</evidence>
<dbReference type="GO" id="GO:0044550">
    <property type="term" value="P:secondary metabolite biosynthetic process"/>
    <property type="evidence" value="ECO:0007669"/>
    <property type="project" value="TreeGrafter"/>
</dbReference>
<keyword evidence="6" id="KW-1185">Reference proteome</keyword>
<organism evidence="5 6">
    <name type="scientific">Azospirillum thermophilum</name>
    <dbReference type="NCBI Taxonomy" id="2202148"/>
    <lineage>
        <taxon>Bacteria</taxon>
        <taxon>Pseudomonadati</taxon>
        <taxon>Pseudomonadota</taxon>
        <taxon>Alphaproteobacteria</taxon>
        <taxon>Rhodospirillales</taxon>
        <taxon>Azospirillaceae</taxon>
        <taxon>Azospirillum</taxon>
    </lineage>
</organism>
<dbReference type="Gene3D" id="3.40.47.10">
    <property type="match status" value="1"/>
</dbReference>
<evidence type="ECO:0000259" key="3">
    <source>
        <dbReference type="Pfam" id="PF08541"/>
    </source>
</evidence>
<dbReference type="PANTHER" id="PTHR34069">
    <property type="entry name" value="3-OXOACYL-[ACYL-CARRIER-PROTEIN] SYNTHASE 3"/>
    <property type="match status" value="1"/>
</dbReference>
<dbReference type="RefSeq" id="WP_109334339.1">
    <property type="nucleotide sequence ID" value="NZ_CP029359.1"/>
</dbReference>
<dbReference type="OrthoDB" id="9815506at2"/>
<proteinExistence type="predicted"/>
<dbReference type="GO" id="GO:0004315">
    <property type="term" value="F:3-oxoacyl-[acyl-carrier-protein] synthase activity"/>
    <property type="evidence" value="ECO:0007669"/>
    <property type="project" value="InterPro"/>
</dbReference>
<dbReference type="InterPro" id="IPR013751">
    <property type="entry name" value="ACP_syn_III_N"/>
</dbReference>
<dbReference type="CDD" id="cd00830">
    <property type="entry name" value="KAS_III"/>
    <property type="match status" value="1"/>
</dbReference>
<keyword evidence="1" id="KW-0808">Transferase</keyword>
<dbReference type="EMBL" id="CP029359">
    <property type="protein sequence ID" value="AWK90232.1"/>
    <property type="molecule type" value="Genomic_DNA"/>
</dbReference>
<gene>
    <name evidence="5" type="ORF">DEW08_29915</name>
</gene>
<keyword evidence="5" id="KW-0614">Plasmid</keyword>
<feature type="domain" description="Beta-ketoacyl-[acyl-carrier-protein] synthase III N-terminal" evidence="4">
    <location>
        <begin position="113"/>
        <end position="190"/>
    </location>
</feature>
<evidence type="ECO:0000256" key="2">
    <source>
        <dbReference type="ARBA" id="ARBA00023315"/>
    </source>
</evidence>
<protein>
    <submittedName>
        <fullName evidence="5">Ketoacyl-ACP synthase III</fullName>
    </submittedName>
</protein>
<dbReference type="PANTHER" id="PTHR34069:SF2">
    <property type="entry name" value="BETA-KETOACYL-[ACYL-CARRIER-PROTEIN] SYNTHASE III"/>
    <property type="match status" value="1"/>
</dbReference>
<dbReference type="KEGG" id="azz:DEW08_29915"/>
<sequence length="366" mass="38946">MKATIDGVRIAGLRAVVPRQRHSFVEDPGLFTREEAKKLAATIGVQERRILPRPYCASDLCVAAAEGLLAQLDWDPSTVEVLVFVSQDADYVLPSTACIIQKRLGLPTSTAAFDVPLGCSGYVYGLWIAARLLGGSSATRALVLCGDNSSRYLHPEDRATLPLFGDAGSATALEVDAGAPPIPLVIGTDGSGAPHIFVKAGGKRDCLIPPAVSCGEPPRSAEDEARLERDARLTLNGAEVFSFTLRAVPPLLREAMEHAGTTVEGIDWFVLHQANRFMLEHLRKRVQIPAGKFVIDMERYGNTSSASIPLALCSSLGDSLAGGRRKVLMAGFGVGWSWGAMVADIGPVPTPQVAELPDDWPVLAVG</sequence>
<dbReference type="InterPro" id="IPR013747">
    <property type="entry name" value="ACP_syn_III_C"/>
</dbReference>
<dbReference type="InterPro" id="IPR016039">
    <property type="entry name" value="Thiolase-like"/>
</dbReference>
<accession>A0A2S2D0G4</accession>
<keyword evidence="2" id="KW-0012">Acyltransferase</keyword>
<dbReference type="AlphaFoldDB" id="A0A2S2D0G4"/>
<reference evidence="6" key="1">
    <citation type="submission" date="2018-05" db="EMBL/GenBank/DDBJ databases">
        <title>Azospirillum thermophila sp. nov., a novel isolated from hot spring.</title>
        <authorList>
            <person name="Zhao Z."/>
        </authorList>
    </citation>
    <scope>NUCLEOTIDE SEQUENCE [LARGE SCALE GENOMIC DNA]</scope>
    <source>
        <strain evidence="6">CFH 70021</strain>
        <plasmid evidence="6">unnamed4</plasmid>
    </source>
</reference>
<dbReference type="GO" id="GO:0006633">
    <property type="term" value="P:fatty acid biosynthetic process"/>
    <property type="evidence" value="ECO:0007669"/>
    <property type="project" value="InterPro"/>
</dbReference>
<evidence type="ECO:0000313" key="5">
    <source>
        <dbReference type="EMBL" id="AWK90232.1"/>
    </source>
</evidence>
<evidence type="ECO:0000259" key="4">
    <source>
        <dbReference type="Pfam" id="PF08545"/>
    </source>
</evidence>
<name>A0A2S2D0G4_9PROT</name>
<dbReference type="Pfam" id="PF08545">
    <property type="entry name" value="ACP_syn_III"/>
    <property type="match status" value="1"/>
</dbReference>
<dbReference type="Proteomes" id="UP000245629">
    <property type="component" value="Plasmid unnamed4"/>
</dbReference>
<dbReference type="Pfam" id="PF08541">
    <property type="entry name" value="ACP_syn_III_C"/>
    <property type="match status" value="1"/>
</dbReference>
<feature type="domain" description="Beta-ketoacyl-[acyl-carrier-protein] synthase III C-terminal" evidence="3">
    <location>
        <begin position="256"/>
        <end position="343"/>
    </location>
</feature>
<evidence type="ECO:0000313" key="6">
    <source>
        <dbReference type="Proteomes" id="UP000245629"/>
    </source>
</evidence>
<geneLocation type="plasmid" evidence="5 6">
    <name>unnamed4</name>
</geneLocation>
<dbReference type="SUPFAM" id="SSF53901">
    <property type="entry name" value="Thiolase-like"/>
    <property type="match status" value="1"/>
</dbReference>